<reference evidence="4" key="3">
    <citation type="journal article" date="2005" name="PLoS Biol.">
        <title>The genomes of Oryza sativa: a history of duplications.</title>
        <authorList>
            <person name="Yu J."/>
            <person name="Wang J."/>
            <person name="Lin W."/>
            <person name="Li S."/>
            <person name="Li H."/>
            <person name="Zhou J."/>
            <person name="Ni P."/>
            <person name="Dong W."/>
            <person name="Hu S."/>
            <person name="Zeng C."/>
            <person name="Zhang J."/>
            <person name="Zhang Y."/>
            <person name="Li R."/>
            <person name="Xu Z."/>
            <person name="Li S."/>
            <person name="Li X."/>
            <person name="Zheng H."/>
            <person name="Cong L."/>
            <person name="Lin L."/>
            <person name="Yin J."/>
            <person name="Geng J."/>
            <person name="Li G."/>
            <person name="Shi J."/>
            <person name="Liu J."/>
            <person name="Lv H."/>
            <person name="Li J."/>
            <person name="Wang J."/>
            <person name="Deng Y."/>
            <person name="Ran L."/>
            <person name="Shi X."/>
            <person name="Wang X."/>
            <person name="Wu Q."/>
            <person name="Li C."/>
            <person name="Ren X."/>
            <person name="Wang J."/>
            <person name="Wang X."/>
            <person name="Li D."/>
            <person name="Liu D."/>
            <person name="Zhang X."/>
            <person name="Ji Z."/>
            <person name="Zhao W."/>
            <person name="Sun Y."/>
            <person name="Zhang Z."/>
            <person name="Bao J."/>
            <person name="Han Y."/>
            <person name="Dong L."/>
            <person name="Ji J."/>
            <person name="Chen P."/>
            <person name="Wu S."/>
            <person name="Liu J."/>
            <person name="Xiao Y."/>
            <person name="Bu D."/>
            <person name="Tan J."/>
            <person name="Yang L."/>
            <person name="Ye C."/>
            <person name="Zhang J."/>
            <person name="Xu J."/>
            <person name="Zhou Y."/>
            <person name="Yu Y."/>
            <person name="Zhang B."/>
            <person name="Zhuang S."/>
            <person name="Wei H."/>
            <person name="Liu B."/>
            <person name="Lei M."/>
            <person name="Yu H."/>
            <person name="Li Y."/>
            <person name="Xu H."/>
            <person name="Wei S."/>
            <person name="He X."/>
            <person name="Fang L."/>
            <person name="Zhang Z."/>
            <person name="Zhang Y."/>
            <person name="Huang X."/>
            <person name="Su Z."/>
            <person name="Tong W."/>
            <person name="Li J."/>
            <person name="Tong Z."/>
            <person name="Li S."/>
            <person name="Ye J."/>
            <person name="Wang L."/>
            <person name="Fang L."/>
            <person name="Lei T."/>
            <person name="Chen C."/>
            <person name="Chen H."/>
            <person name="Xu Z."/>
            <person name="Li H."/>
            <person name="Huang H."/>
            <person name="Zhang F."/>
            <person name="Xu H."/>
            <person name="Li N."/>
            <person name="Zhao C."/>
            <person name="Li S."/>
            <person name="Dong L."/>
            <person name="Huang Y."/>
            <person name="Li L."/>
            <person name="Xi Y."/>
            <person name="Qi Q."/>
            <person name="Li W."/>
            <person name="Zhang B."/>
            <person name="Hu W."/>
            <person name="Zhang Y."/>
            <person name="Tian X."/>
            <person name="Jiao Y."/>
            <person name="Liang X."/>
            <person name="Jin J."/>
            <person name="Gao L."/>
            <person name="Zheng W."/>
            <person name="Hao B."/>
            <person name="Liu S."/>
            <person name="Wang W."/>
            <person name="Yuan L."/>
            <person name="Cao M."/>
            <person name="McDermott J."/>
            <person name="Samudrala R."/>
            <person name="Wang J."/>
            <person name="Wong G.K."/>
            <person name="Yang H."/>
        </authorList>
    </citation>
    <scope>NUCLEOTIDE SEQUENCE [LARGE SCALE GENOMIC DNA]</scope>
</reference>
<reference evidence="3" key="4">
    <citation type="journal article" date="2006" name="Nucleic Acids Res.">
        <title>The Rice Annotation Project Database (RAP-DB): hub for Oryza sativa ssp. japonica genome information.</title>
        <authorList>
            <person name="Ohyanagi H."/>
            <person name="Tanaka T."/>
            <person name="Sakai H."/>
            <person name="Shigemoto Y."/>
            <person name="Yamaguchi K."/>
            <person name="Habara T."/>
            <person name="Fujii Y."/>
            <person name="Antonio B.A."/>
            <person name="Nagamura Y."/>
            <person name="Imanishi T."/>
            <person name="Ikeo K."/>
            <person name="Itoh T."/>
            <person name="Gojobori T."/>
            <person name="Sasaki T."/>
        </authorList>
    </citation>
    <scope>NUCLEOTIDE SEQUENCE</scope>
</reference>
<accession>Q8H8C0</accession>
<dbReference type="SUPFAM" id="SSF53098">
    <property type="entry name" value="Ribonuclease H-like"/>
    <property type="match status" value="1"/>
</dbReference>
<dbReference type="InterPro" id="IPR002156">
    <property type="entry name" value="RNaseH_domain"/>
</dbReference>
<dbReference type="InterPro" id="IPR036397">
    <property type="entry name" value="RNaseH_sf"/>
</dbReference>
<organism evidence="2 5">
    <name type="scientific">Oryza sativa subsp. japonica</name>
    <name type="common">Rice</name>
    <dbReference type="NCBI Taxonomy" id="39947"/>
    <lineage>
        <taxon>Eukaryota</taxon>
        <taxon>Viridiplantae</taxon>
        <taxon>Streptophyta</taxon>
        <taxon>Embryophyta</taxon>
        <taxon>Tracheophyta</taxon>
        <taxon>Spermatophyta</taxon>
        <taxon>Magnoliopsida</taxon>
        <taxon>Liliopsida</taxon>
        <taxon>Poales</taxon>
        <taxon>Poaceae</taxon>
        <taxon>BOP clade</taxon>
        <taxon>Oryzoideae</taxon>
        <taxon>Oryzeae</taxon>
        <taxon>Oryzinae</taxon>
        <taxon>Oryza</taxon>
        <taxon>Oryza sativa</taxon>
    </lineage>
</organism>
<evidence type="ECO:0000313" key="4">
    <source>
        <dbReference type="EMBL" id="EAZ25647.1"/>
    </source>
</evidence>
<dbReference type="EMBL" id="AC099401">
    <property type="protein sequence ID" value="AAN06838.1"/>
    <property type="molecule type" value="Genomic_DNA"/>
</dbReference>
<dbReference type="AlphaFoldDB" id="A3AEA8"/>
<evidence type="ECO:0000313" key="3">
    <source>
        <dbReference type="EMBL" id="BAF10937.1"/>
    </source>
</evidence>
<name>A3AEA8_ORYSJ</name>
<dbReference type="Proteomes" id="UP000007752">
    <property type="component" value="Chromosome 3"/>
</dbReference>
<dbReference type="EMBL" id="CM000140">
    <property type="protein sequence ID" value="EAZ25647.1"/>
    <property type="molecule type" value="Genomic_DNA"/>
</dbReference>
<dbReference type="GO" id="GO:0003676">
    <property type="term" value="F:nucleic acid binding"/>
    <property type="evidence" value="ECO:0007669"/>
    <property type="project" value="InterPro"/>
</dbReference>
<proteinExistence type="predicted"/>
<dbReference type="EMBL" id="AP008209">
    <property type="protein sequence ID" value="BAF10937.1"/>
    <property type="molecule type" value="Genomic_DNA"/>
</dbReference>
<evidence type="ECO:0000313" key="5">
    <source>
        <dbReference type="Proteomes" id="UP000000763"/>
    </source>
</evidence>
<feature type="domain" description="RNase H type-1" evidence="1">
    <location>
        <begin position="58"/>
        <end position="181"/>
    </location>
</feature>
<dbReference type="Proteomes" id="UP000000763">
    <property type="component" value="Chromosome 3"/>
</dbReference>
<dbReference type="Gene3D" id="3.30.420.10">
    <property type="entry name" value="Ribonuclease H-like superfamily/Ribonuclease H"/>
    <property type="match status" value="1"/>
</dbReference>
<gene>
    <name evidence="2" type="primary">OJ1134F05.9</name>
    <name evidence="3" type="ordered locus">Os03g0158600</name>
    <name evidence="4" type="ORF">OsJ_09477</name>
</gene>
<reference evidence="3" key="6">
    <citation type="journal article" date="2008" name="Nucleic Acids Res.">
        <title>The Rice Annotation Project Database (RAP-DB): 2008 update.</title>
        <authorList>
            <consortium name="The Rice Annotation Project (RAP)"/>
            <person name="Tanaka T."/>
            <person name="Antonio B.A."/>
            <person name="Kikuchi S."/>
            <person name="Matsumoto T."/>
            <person name="Nagamura Y."/>
            <person name="Numa H."/>
            <person name="Sakai H."/>
            <person name="Wu J."/>
            <person name="Itoh T."/>
            <person name="Sasaki T."/>
            <person name="Aono R."/>
            <person name="Fujii Y."/>
            <person name="Habara T."/>
            <person name="Harada E."/>
            <person name="Kanno M."/>
            <person name="Kawahara Y."/>
            <person name="Kawashima H."/>
            <person name="Kubooka H."/>
            <person name="Matsuya A."/>
            <person name="Nakaoka H."/>
            <person name="Saichi N."/>
            <person name="Sanbonmatsu R."/>
            <person name="Sato Y."/>
            <person name="Shinso Y."/>
            <person name="Suzuki M."/>
            <person name="Takeda J."/>
            <person name="Tanino M."/>
            <person name="Todokoro F."/>
            <person name="Yamaguchi K."/>
            <person name="Yamamoto N."/>
            <person name="Yamasaki C."/>
            <person name="Imanishi T."/>
            <person name="Okido T."/>
            <person name="Tada M."/>
            <person name="Ikeo K."/>
            <person name="Tateno Y."/>
            <person name="Gojobori T."/>
            <person name="Lin Y.C."/>
            <person name="Wei F.J."/>
            <person name="Hsing Y.I."/>
            <person name="Zhao Q."/>
            <person name="Han B."/>
            <person name="Kramer M.R."/>
            <person name="McCombie R.W."/>
            <person name="Lonsdale D."/>
            <person name="O'Donovan C.C."/>
            <person name="Whitfield E.J."/>
            <person name="Apweiler R."/>
            <person name="Koyanagi K.O."/>
            <person name="Khurana J.P."/>
            <person name="Raghuvanshi S."/>
            <person name="Singh N.K."/>
            <person name="Tyagi A.K."/>
            <person name="Haberer G."/>
            <person name="Fujisawa M."/>
            <person name="Hosokawa S."/>
            <person name="Ito Y."/>
            <person name="Ikawa H."/>
            <person name="Shibata M."/>
            <person name="Yamamoto M."/>
            <person name="Bruskiewich R.M."/>
            <person name="Hoen D.R."/>
            <person name="Bureau TE."/>
            <person name="Namiki N."/>
            <person name="Ohyanagi H."/>
            <person name="Sakai Y."/>
            <person name="Nobushima S."/>
            <person name="Sakata K."/>
            <person name="Barrero R.A."/>
            <person name="Sato Y."/>
            <person name="Souvorov A."/>
            <person name="Smith-White B."/>
            <person name="Tatusova T."/>
            <person name="An S."/>
            <person name="An G."/>
            <person name="OOta S."/>
            <person name="Fuks G."/>
            <person name="Messing J."/>
            <person name="Christie K.R."/>
            <person name="Lieberherr D."/>
            <person name="Kim H."/>
            <person name="Zuccolo A."/>
            <person name="Wing R.A."/>
            <person name="Nobuta K."/>
            <person name="Green P.J."/>
            <person name="Lu C."/>
            <person name="Meyers BC."/>
            <person name="Chaparro C."/>
            <person name="Piegu B."/>
            <person name="Panaud O."/>
            <person name="Echeverria M."/>
        </authorList>
    </citation>
    <scope>NUCLEOTIDE SEQUENCE</scope>
</reference>
<sequence length="210" mass="22960">MDPCAMPRVYRPDLGVLRPCNPILACGLVAGEVGRWTSSSSSERTTWRKPEVGWMKLNFDGSRNDATGAASIGGAFRDHEGAFVAGYAERMIVGGASSFTAELAALRRGLELAARYGWRRVWAEGDSRAVVDVVHGRAGVRSEEDRRQCGEIAALLPALDGVAVSHLCRDENKVAHGFAKLGHKARRRRVWHVVPPNEVLVFLQRDADRG</sequence>
<reference evidence="3 5" key="2">
    <citation type="journal article" date="2005" name="Nature">
        <title>The map-based sequence of the rice genome.</title>
        <authorList>
            <consortium name="International rice genome sequencing project (IRGSP)"/>
            <person name="Matsumoto T."/>
            <person name="Wu J."/>
            <person name="Kanamori H."/>
            <person name="Katayose Y."/>
            <person name="Fujisawa M."/>
            <person name="Namiki N."/>
            <person name="Mizuno H."/>
            <person name="Yamamoto K."/>
            <person name="Antonio B.A."/>
            <person name="Baba T."/>
            <person name="Sakata K."/>
            <person name="Nagamura Y."/>
            <person name="Aoki H."/>
            <person name="Arikawa K."/>
            <person name="Arita K."/>
            <person name="Bito T."/>
            <person name="Chiden Y."/>
            <person name="Fujitsuka N."/>
            <person name="Fukunaka R."/>
            <person name="Hamada M."/>
            <person name="Harada C."/>
            <person name="Hayashi A."/>
            <person name="Hijishita S."/>
            <person name="Honda M."/>
            <person name="Hosokawa S."/>
            <person name="Ichikawa Y."/>
            <person name="Idonuma A."/>
            <person name="Iijima M."/>
            <person name="Ikeda M."/>
            <person name="Ikeno M."/>
            <person name="Ito K."/>
            <person name="Ito S."/>
            <person name="Ito T."/>
            <person name="Ito Y."/>
            <person name="Ito Y."/>
            <person name="Iwabuchi A."/>
            <person name="Kamiya K."/>
            <person name="Karasawa W."/>
            <person name="Kurita K."/>
            <person name="Katagiri S."/>
            <person name="Kikuta A."/>
            <person name="Kobayashi H."/>
            <person name="Kobayashi N."/>
            <person name="Machita K."/>
            <person name="Maehara T."/>
            <person name="Masukawa M."/>
            <person name="Mizubayashi T."/>
            <person name="Mukai Y."/>
            <person name="Nagasaki H."/>
            <person name="Nagata Y."/>
            <person name="Naito S."/>
            <person name="Nakashima M."/>
            <person name="Nakama Y."/>
            <person name="Nakamichi Y."/>
            <person name="Nakamura M."/>
            <person name="Meguro A."/>
            <person name="Negishi M."/>
            <person name="Ohta I."/>
            <person name="Ohta T."/>
            <person name="Okamoto M."/>
            <person name="Ono N."/>
            <person name="Saji S."/>
            <person name="Sakaguchi M."/>
            <person name="Sakai K."/>
            <person name="Shibata M."/>
            <person name="Shimokawa T."/>
            <person name="Song J."/>
            <person name="Takazaki Y."/>
            <person name="Terasawa K."/>
            <person name="Tsugane M."/>
            <person name="Tsuji K."/>
            <person name="Ueda S."/>
            <person name="Waki K."/>
            <person name="Yamagata H."/>
            <person name="Yamamoto M."/>
            <person name="Yamamoto S."/>
            <person name="Yamane H."/>
            <person name="Yoshiki S."/>
            <person name="Yoshihara R."/>
            <person name="Yukawa K."/>
            <person name="Zhong H."/>
            <person name="Yano M."/>
            <person name="Yuan Q."/>
            <person name="Ouyang S."/>
            <person name="Liu J."/>
            <person name="Jones K.M."/>
            <person name="Gansberger K."/>
            <person name="Moffat K."/>
            <person name="Hill J."/>
            <person name="Bera J."/>
            <person name="Fadrosh D."/>
            <person name="Jin S."/>
            <person name="Johri S."/>
            <person name="Kim M."/>
            <person name="Overton L."/>
            <person name="Reardon M."/>
            <person name="Tsitrin T."/>
            <person name="Vuong H."/>
            <person name="Weaver B."/>
            <person name="Ciecko A."/>
            <person name="Tallon L."/>
            <person name="Jackson J."/>
            <person name="Pai G."/>
            <person name="Aken S.V."/>
            <person name="Utterback T."/>
            <person name="Reidmuller S."/>
            <person name="Feldblyum T."/>
            <person name="Hsiao J."/>
            <person name="Zismann V."/>
            <person name="Iobst S."/>
            <person name="de Vazeille A.R."/>
            <person name="Buell C.R."/>
            <person name="Ying K."/>
            <person name="Li Y."/>
            <person name="Lu T."/>
            <person name="Huang Y."/>
            <person name="Zhao Q."/>
            <person name="Feng Q."/>
            <person name="Zhang L."/>
            <person name="Zhu J."/>
            <person name="Weng Q."/>
            <person name="Mu J."/>
            <person name="Lu Y."/>
            <person name="Fan D."/>
            <person name="Liu Y."/>
            <person name="Guan J."/>
            <person name="Zhang Y."/>
            <person name="Yu S."/>
            <person name="Liu X."/>
            <person name="Zhang Y."/>
            <person name="Hong G."/>
            <person name="Han B."/>
            <person name="Choisne N."/>
            <person name="Demange N."/>
            <person name="Orjeda G."/>
            <person name="Samain S."/>
            <person name="Cattolico L."/>
            <person name="Pelletier E."/>
            <person name="Couloux A."/>
            <person name="Segurens B."/>
            <person name="Wincker P."/>
            <person name="D'Hont A."/>
            <person name="Scarpelli C."/>
            <person name="Weissenbach J."/>
            <person name="Salanoubat M."/>
            <person name="Quetier F."/>
            <person name="Yu Y."/>
            <person name="Kim H.R."/>
            <person name="Rambo T."/>
            <person name="Currie J."/>
            <person name="Collura K."/>
            <person name="Luo M."/>
            <person name="Yang T."/>
            <person name="Ammiraju J.S.S."/>
            <person name="Engler F."/>
            <person name="Soderlund C."/>
            <person name="Wing R.A."/>
            <person name="Palmer L.E."/>
            <person name="de la Bastide M."/>
            <person name="Spiegel L."/>
            <person name="Nascimento L."/>
            <person name="Zutavern T."/>
            <person name="O'Shaughnessy A."/>
            <person name="Dike S."/>
            <person name="Dedhia N."/>
            <person name="Preston R."/>
            <person name="Balija V."/>
            <person name="McCombie W.R."/>
            <person name="Chow T."/>
            <person name="Chen H."/>
            <person name="Chung M."/>
            <person name="Chen C."/>
            <person name="Shaw J."/>
            <person name="Wu H."/>
            <person name="Hsiao K."/>
            <person name="Chao Y."/>
            <person name="Chu M."/>
            <person name="Cheng C."/>
            <person name="Hour A."/>
            <person name="Lee P."/>
            <person name="Lin S."/>
            <person name="Lin Y."/>
            <person name="Liou J."/>
            <person name="Liu S."/>
            <person name="Hsing Y."/>
            <person name="Raghuvanshi S."/>
            <person name="Mohanty A."/>
            <person name="Bharti A.K."/>
            <person name="Gaur A."/>
            <person name="Gupta V."/>
            <person name="Kumar D."/>
            <person name="Ravi V."/>
            <person name="Vij S."/>
            <person name="Kapur A."/>
            <person name="Khurana P."/>
            <person name="Khurana P."/>
            <person name="Khurana J.P."/>
            <person name="Tyagi A.K."/>
            <person name="Gaikwad K."/>
            <person name="Singh A."/>
            <person name="Dalal V."/>
            <person name="Srivastava S."/>
            <person name="Dixit A."/>
            <person name="Pal A.K."/>
            <person name="Ghazi I.A."/>
            <person name="Yadav M."/>
            <person name="Pandit A."/>
            <person name="Bhargava A."/>
            <person name="Sureshbabu K."/>
            <person name="Batra K."/>
            <person name="Sharma T.R."/>
            <person name="Mohapatra T."/>
            <person name="Singh N.K."/>
            <person name="Messing J."/>
            <person name="Nelson A.B."/>
            <person name="Fuks G."/>
            <person name="Kavchok S."/>
            <person name="Keizer G."/>
            <person name="Linton E."/>
            <person name="Llaca V."/>
            <person name="Song R."/>
            <person name="Tanyolac B."/>
            <person name="Young S."/>
            <person name="Ho-Il K."/>
            <person name="Hahn J.H."/>
            <person name="Sangsakoo G."/>
            <person name="Vanavichit A."/>
            <person name="de Mattos Luiz.A.T."/>
            <person name="Zimmer P.D."/>
            <person name="Malone G."/>
            <person name="Dellagostin O."/>
            <person name="de Oliveira A.C."/>
            <person name="Bevan M."/>
            <person name="Bancroft I."/>
            <person name="Minx P."/>
            <person name="Cordum H."/>
            <person name="Wilson R."/>
            <person name="Cheng Z."/>
            <person name="Jin W."/>
            <person name="Jiang J."/>
            <person name="Leong S.A."/>
            <person name="Iwama H."/>
            <person name="Gojobori T."/>
            <person name="Itoh T."/>
            <person name="Niimura Y."/>
            <person name="Fujii Y."/>
            <person name="Habara T."/>
            <person name="Sakai H."/>
            <person name="Sato Y."/>
            <person name="Wilson G."/>
            <person name="Kumar K."/>
            <person name="McCouch S."/>
            <person name="Juretic N."/>
            <person name="Hoen D."/>
            <person name="Wright S."/>
            <person name="Bruskiewich R."/>
            <person name="Bureau T."/>
            <person name="Miyao A."/>
            <person name="Hirochika H."/>
            <person name="Nishikawa T."/>
            <person name="Kadowaki K."/>
            <person name="Sugiura M."/>
            <person name="Burr B."/>
            <person name="Sasaki T."/>
        </authorList>
    </citation>
    <scope>NUCLEOTIDE SEQUENCE [LARGE SCALE GENOMIC DNA]</scope>
    <source>
        <strain evidence="5">cv. Nipponbare</strain>
    </source>
</reference>
<dbReference type="Pfam" id="PF13456">
    <property type="entry name" value="RVT_3"/>
    <property type="match status" value="1"/>
</dbReference>
<reference evidence="3" key="9">
    <citation type="submission" date="2009-08" db="EMBL/GenBank/DDBJ databases">
        <title>Oryza sativa nipponbare(GA3) genomic DNA, chromosome 3.</title>
        <authorList>
            <consortium name="IRGSP(International Rice Genome Sequencing Project)"/>
        </authorList>
    </citation>
    <scope>NUCLEOTIDE SEQUENCE</scope>
</reference>
<reference evidence="5" key="7">
    <citation type="journal article" date="2008" name="Nucleic Acids Res.">
        <title>The rice annotation project database (RAP-DB): 2008 update.</title>
        <authorList>
            <consortium name="The rice annotation project (RAP)"/>
        </authorList>
    </citation>
    <scope>GENOME REANNOTATION</scope>
    <source>
        <strain evidence="5">cv. Nipponbare</strain>
    </source>
</reference>
<dbReference type="PANTHER" id="PTHR47723">
    <property type="entry name" value="OS05G0353850 PROTEIN"/>
    <property type="match status" value="1"/>
</dbReference>
<dbReference type="InterPro" id="IPR053151">
    <property type="entry name" value="RNase_H-like"/>
</dbReference>
<evidence type="ECO:0000259" key="1">
    <source>
        <dbReference type="Pfam" id="PF13456"/>
    </source>
</evidence>
<evidence type="ECO:0000313" key="2">
    <source>
        <dbReference type="EMBL" id="AAN06838.1"/>
    </source>
</evidence>
<dbReference type="GO" id="GO:0004523">
    <property type="term" value="F:RNA-DNA hybrid ribonuclease activity"/>
    <property type="evidence" value="ECO:0007669"/>
    <property type="project" value="InterPro"/>
</dbReference>
<dbReference type="InterPro" id="IPR044730">
    <property type="entry name" value="RNase_H-like_dom_plant"/>
</dbReference>
<reference evidence="4" key="8">
    <citation type="submission" date="2008-12" db="EMBL/GenBank/DDBJ databases">
        <title>Improved gene annotation of the rice (Oryza sativa) genomes.</title>
        <authorList>
            <person name="Wang J."/>
            <person name="Li R."/>
            <person name="Fan W."/>
            <person name="Huang Q."/>
            <person name="Zhang J."/>
            <person name="Zhou Y."/>
            <person name="Hu Y."/>
            <person name="Zi S."/>
            <person name="Li J."/>
            <person name="Ni P."/>
            <person name="Zheng H."/>
            <person name="Zhang Y."/>
            <person name="Zhao M."/>
            <person name="Hao Q."/>
            <person name="McDermott J."/>
            <person name="Samudrala R."/>
            <person name="Kristiansen K."/>
            <person name="Wong G.K.-S."/>
        </authorList>
    </citation>
    <scope>NUCLEOTIDE SEQUENCE</scope>
</reference>
<reference evidence="3" key="10">
    <citation type="submission" date="2009-08" db="EMBL/GenBank/DDBJ databases">
        <title>The Second Rice Annotation Project Meeting (RAP2).</title>
        <authorList>
            <consortium name="The Rice Annotation Project (RAP)"/>
        </authorList>
    </citation>
    <scope>NUCLEOTIDE SEQUENCE</scope>
</reference>
<reference evidence="3" key="5">
    <citation type="journal article" date="2007" name="Genome Res.">
        <title>Curated Genome Annotation of Oryza sativa ssp. japonica and Comparative Genome Analysis with Arabidopsis thaliana.</title>
        <authorList>
            <consortium name="The Rice Annotation Project (RAP)"/>
            <person name="Itoh T."/>
            <person name="Tanaka T."/>
            <person name="Barrero R.A."/>
            <person name="Yamasaki C."/>
            <person name="Fujii Y."/>
            <person name="Hilton P.B."/>
            <person name="Antonio B.A."/>
            <person name="Aono H."/>
            <person name="Apweiler R."/>
            <person name="Bruskiewich R."/>
            <person name="Bureau T."/>
            <person name="Burr F."/>
            <person name="Costa de Oliveira A."/>
            <person name="Fuks G."/>
            <person name="Habara T."/>
            <person name="Haberer G."/>
            <person name="Han B."/>
            <person name="Harada E."/>
            <person name="Hiraki A.T."/>
            <person name="Hirochika H."/>
            <person name="Hoen D."/>
            <person name="Hokari H."/>
            <person name="Hosokawa S."/>
            <person name="Hsing Y."/>
            <person name="Ikawa H."/>
            <person name="Ikeo K."/>
            <person name="Imanishi T."/>
            <person name="Ito Y."/>
            <person name="Jaiswal P."/>
            <person name="Kanno M."/>
            <person name="Kawahara Y."/>
            <person name="Kawamura T."/>
            <person name="Kawashima H."/>
            <person name="Khurana J.P."/>
            <person name="Kikuchi S."/>
            <person name="Komatsu S."/>
            <person name="Koyanagi K.O."/>
            <person name="Kubooka H."/>
            <person name="Lieberherr D."/>
            <person name="Lin Y.C."/>
            <person name="Lonsdale D."/>
            <person name="Matsumoto T."/>
            <person name="Matsuya A."/>
            <person name="McCombie W.R."/>
            <person name="Messing J."/>
            <person name="Miyao A."/>
            <person name="Mulder N."/>
            <person name="Nagamura Y."/>
            <person name="Nam J."/>
            <person name="Namiki N."/>
            <person name="Numa H."/>
            <person name="Nurimoto S."/>
            <person name="O'donovan C."/>
            <person name="Ohyanagi H."/>
            <person name="Okido T."/>
            <person name="Oota S."/>
            <person name="Osato N."/>
            <person name="Palmer L.E."/>
            <person name="Quetier F."/>
            <person name="Raghuvanshi S."/>
            <person name="Saichi N."/>
            <person name="Sakai H."/>
            <person name="Sakai Y."/>
            <person name="Sakata K."/>
            <person name="Sakurai T."/>
            <person name="Sato F."/>
            <person name="Sato Y."/>
            <person name="Schoof H."/>
            <person name="Seki M."/>
            <person name="Shibata M."/>
            <person name="Shimizu Y."/>
            <person name="Shinozaki K."/>
            <person name="Shinso Y."/>
            <person name="Singh N.K."/>
            <person name="Smith-White B."/>
            <person name="Takeda J."/>
            <person name="Tanino M."/>
            <person name="Tatusova T."/>
            <person name="Thongjuea S."/>
            <person name="Todokoro F."/>
            <person name="Tsugane M."/>
            <person name="Tyagi A.K."/>
            <person name="Vanavichit A."/>
            <person name="Wang A."/>
            <person name="Wing R.A."/>
            <person name="Yamaguchi K."/>
            <person name="Yamamoto M."/>
            <person name="Yamamoto N."/>
            <person name="Yu Y."/>
            <person name="Zhang H."/>
            <person name="Zhao Q."/>
            <person name="Higo K."/>
            <person name="Burr B."/>
            <person name="Gojobori T."/>
            <person name="Sasaki T."/>
        </authorList>
    </citation>
    <scope>NUCLEOTIDE SEQUENCE</scope>
</reference>
<protein>
    <submittedName>
        <fullName evidence="3">Os03g0158600 protein</fullName>
    </submittedName>
</protein>
<reference evidence="2" key="1">
    <citation type="submission" date="2002-09" db="EMBL/GenBank/DDBJ databases">
        <title>Rice Genomic Sequence.</title>
        <authorList>
            <person name="Wing R.A."/>
            <person name="Yu Y."/>
            <person name="Soderlund C."/>
            <person name="Kim H.-R."/>
            <person name="Rambo T."/>
            <person name="Saski C."/>
            <person name="Currie J."/>
            <person name="Collura K."/>
        </authorList>
    </citation>
    <scope>NUCLEOTIDE SEQUENCE</scope>
</reference>
<accession>A3AEA8</accession>
<dbReference type="InterPro" id="IPR012337">
    <property type="entry name" value="RNaseH-like_sf"/>
</dbReference>
<dbReference type="KEGG" id="dosa:Os03g0158600"/>
<dbReference type="CDD" id="cd06222">
    <property type="entry name" value="RNase_H_like"/>
    <property type="match status" value="1"/>
</dbReference>
<dbReference type="PANTHER" id="PTHR47723:SF19">
    <property type="entry name" value="POLYNUCLEOTIDYL TRANSFERASE, RIBONUCLEASE H-LIKE SUPERFAMILY PROTEIN"/>
    <property type="match status" value="1"/>
</dbReference>